<dbReference type="SUPFAM" id="SSF52821">
    <property type="entry name" value="Rhodanese/Cell cycle control phosphatase"/>
    <property type="match status" value="1"/>
</dbReference>
<dbReference type="GO" id="GO:0016740">
    <property type="term" value="F:transferase activity"/>
    <property type="evidence" value="ECO:0007669"/>
    <property type="project" value="UniProtKB-KW"/>
</dbReference>
<sequence>MKKQDDFHISAKEFAEKYKVNKLEENSIIVDVRESHEWEMIHLTRSQWIPLVTIPERLQELDANQTIYLICAHGVRSVHAANFLLQHGLKHVVNVDGGIAEVALYLDDKDW</sequence>
<dbReference type="Proteomes" id="UP000294937">
    <property type="component" value="Unassembled WGS sequence"/>
</dbReference>
<dbReference type="Pfam" id="PF00581">
    <property type="entry name" value="Rhodanese"/>
    <property type="match status" value="1"/>
</dbReference>
<reference evidence="2 3" key="1">
    <citation type="submission" date="2019-03" db="EMBL/GenBank/DDBJ databases">
        <title>Genomic Encyclopedia of Type Strains, Phase IV (KMG-IV): sequencing the most valuable type-strain genomes for metagenomic binning, comparative biology and taxonomic classification.</title>
        <authorList>
            <person name="Goeker M."/>
        </authorList>
    </citation>
    <scope>NUCLEOTIDE SEQUENCE [LARGE SCALE GENOMIC DNA]</scope>
    <source>
        <strain evidence="2 3">DSM 45707</strain>
    </source>
</reference>
<dbReference type="CDD" id="cd00158">
    <property type="entry name" value="RHOD"/>
    <property type="match status" value="1"/>
</dbReference>
<dbReference type="PANTHER" id="PTHR43031:SF17">
    <property type="entry name" value="SULFURTRANSFERASE YTWF-RELATED"/>
    <property type="match status" value="1"/>
</dbReference>
<evidence type="ECO:0000259" key="1">
    <source>
        <dbReference type="PROSITE" id="PS50206"/>
    </source>
</evidence>
<dbReference type="InterPro" id="IPR001763">
    <property type="entry name" value="Rhodanese-like_dom"/>
</dbReference>
<dbReference type="RefSeq" id="WP_131925751.1">
    <property type="nucleotide sequence ID" value="NZ_SMAG01000007.1"/>
</dbReference>
<dbReference type="InterPro" id="IPR050229">
    <property type="entry name" value="GlpE_sulfurtransferase"/>
</dbReference>
<proteinExistence type="predicted"/>
<dbReference type="SMART" id="SM00450">
    <property type="entry name" value="RHOD"/>
    <property type="match status" value="1"/>
</dbReference>
<evidence type="ECO:0000313" key="3">
    <source>
        <dbReference type="Proteomes" id="UP000294937"/>
    </source>
</evidence>
<evidence type="ECO:0000313" key="2">
    <source>
        <dbReference type="EMBL" id="TCS93434.1"/>
    </source>
</evidence>
<keyword evidence="2" id="KW-0808">Transferase</keyword>
<dbReference type="InterPro" id="IPR036873">
    <property type="entry name" value="Rhodanese-like_dom_sf"/>
</dbReference>
<dbReference type="PROSITE" id="PS50206">
    <property type="entry name" value="RHODANESE_3"/>
    <property type="match status" value="1"/>
</dbReference>
<accession>A0A4R3L5K3</accession>
<dbReference type="Gene3D" id="3.40.250.10">
    <property type="entry name" value="Rhodanese-like domain"/>
    <property type="match status" value="1"/>
</dbReference>
<keyword evidence="3" id="KW-1185">Reference proteome</keyword>
<protein>
    <submittedName>
        <fullName evidence="2">Rhodanese-related sulfurtransferase</fullName>
    </submittedName>
</protein>
<dbReference type="OrthoDB" id="9800872at2"/>
<dbReference type="AlphaFoldDB" id="A0A4R3L5K3"/>
<comment type="caution">
    <text evidence="2">The sequence shown here is derived from an EMBL/GenBank/DDBJ whole genome shotgun (WGS) entry which is preliminary data.</text>
</comment>
<dbReference type="PANTHER" id="PTHR43031">
    <property type="entry name" value="FAD-DEPENDENT OXIDOREDUCTASE"/>
    <property type="match status" value="1"/>
</dbReference>
<feature type="domain" description="Rhodanese" evidence="1">
    <location>
        <begin position="23"/>
        <end position="111"/>
    </location>
</feature>
<gene>
    <name evidence="2" type="ORF">EDD58_10781</name>
</gene>
<name>A0A4R3L5K3_9BACL</name>
<dbReference type="EMBL" id="SMAG01000007">
    <property type="protein sequence ID" value="TCS93434.1"/>
    <property type="molecule type" value="Genomic_DNA"/>
</dbReference>
<organism evidence="2 3">
    <name type="scientific">Hazenella coriacea</name>
    <dbReference type="NCBI Taxonomy" id="1179467"/>
    <lineage>
        <taxon>Bacteria</taxon>
        <taxon>Bacillati</taxon>
        <taxon>Bacillota</taxon>
        <taxon>Bacilli</taxon>
        <taxon>Bacillales</taxon>
        <taxon>Thermoactinomycetaceae</taxon>
        <taxon>Hazenella</taxon>
    </lineage>
</organism>